<sequence>MRWWLSAEGKTNVGTGSPSQLSPNRDIGWARPHDAIPFFSSPSPTLFYLQIWYTHFSHHSSVCLGTQLDSQQSGIPFWGIRAVLSTCKGFSIHVLRSCADFVLPPWPRQIRRNGVQHKAAASSWHRAGETGVTQAVAARECAIAQKVLRARTEAGMRVCNGPRPQDRNPCCWPHLDHIFLSSDYSPGSMIPFTRGRERD</sequence>
<dbReference type="EMBL" id="JAHMHS010000006">
    <property type="protein sequence ID" value="KAK1730533.1"/>
    <property type="molecule type" value="Genomic_DNA"/>
</dbReference>
<comment type="caution">
    <text evidence="1">The sequence shown here is derived from an EMBL/GenBank/DDBJ whole genome shotgun (WGS) entry which is preliminary data.</text>
</comment>
<name>A0AAD8XNH2_GLOAC</name>
<proteinExistence type="predicted"/>
<accession>A0AAD8XNH2</accession>
<dbReference type="RefSeq" id="XP_060370588.1">
    <property type="nucleotide sequence ID" value="XM_060502663.1"/>
</dbReference>
<reference evidence="1" key="1">
    <citation type="submission" date="2021-12" db="EMBL/GenBank/DDBJ databases">
        <title>Comparative genomics, transcriptomics and evolutionary studies reveal genomic signatures of adaptation to plant cell wall in hemibiotrophic fungi.</title>
        <authorList>
            <consortium name="DOE Joint Genome Institute"/>
            <person name="Baroncelli R."/>
            <person name="Diaz J.F."/>
            <person name="Benocci T."/>
            <person name="Peng M."/>
            <person name="Battaglia E."/>
            <person name="Haridas S."/>
            <person name="Andreopoulos W."/>
            <person name="Labutti K."/>
            <person name="Pangilinan J."/>
            <person name="Floch G.L."/>
            <person name="Makela M.R."/>
            <person name="Henrissat B."/>
            <person name="Grigoriev I.V."/>
            <person name="Crouch J.A."/>
            <person name="De Vries R.P."/>
            <person name="Sukno S.A."/>
            <person name="Thon M.R."/>
        </authorList>
    </citation>
    <scope>NUCLEOTIDE SEQUENCE</scope>
    <source>
        <strain evidence="1">CBS 112980</strain>
    </source>
</reference>
<organism evidence="1 2">
    <name type="scientific">Glomerella acutata</name>
    <name type="common">Colletotrichum acutatum</name>
    <dbReference type="NCBI Taxonomy" id="27357"/>
    <lineage>
        <taxon>Eukaryota</taxon>
        <taxon>Fungi</taxon>
        <taxon>Dikarya</taxon>
        <taxon>Ascomycota</taxon>
        <taxon>Pezizomycotina</taxon>
        <taxon>Sordariomycetes</taxon>
        <taxon>Hypocreomycetidae</taxon>
        <taxon>Glomerellales</taxon>
        <taxon>Glomerellaceae</taxon>
        <taxon>Colletotrichum</taxon>
        <taxon>Colletotrichum acutatum species complex</taxon>
    </lineage>
</organism>
<keyword evidence="2" id="KW-1185">Reference proteome</keyword>
<dbReference type="AlphaFoldDB" id="A0AAD8XNH2"/>
<protein>
    <submittedName>
        <fullName evidence="1">Uncharacterized protein</fullName>
    </submittedName>
</protein>
<evidence type="ECO:0000313" key="2">
    <source>
        <dbReference type="Proteomes" id="UP001244207"/>
    </source>
</evidence>
<dbReference type="GeneID" id="85386562"/>
<dbReference type="Proteomes" id="UP001244207">
    <property type="component" value="Unassembled WGS sequence"/>
</dbReference>
<gene>
    <name evidence="1" type="ORF">BDZ83DRAFT_374007</name>
</gene>
<evidence type="ECO:0000313" key="1">
    <source>
        <dbReference type="EMBL" id="KAK1730533.1"/>
    </source>
</evidence>